<dbReference type="AlphaFoldDB" id="A0A4U3AAV8"/>
<sequence>MALPFNALNHGNPYQIIPYKKGANKVIVKTGSKYLSGKEGKSLQYSDSIGDDEVFDLVQIGNSYDGKFQFRLNNKNGVSLAGNLNTQQFGTDWSFKSEIRFTGKSNDEINNWLIEWYPGKENERQKYDKIETITDEKDPTKYLAKDSSGNVIKNSWINRGTGYSFADADGVILTGWQDIKGKTYYFSPPYGYMVTGIGSASYINDKEYHFNDDGVLQRSTWEENRNSYSDADGVFVKEGLKEIDGKIYYFQNYNVNKKEIRLEDQNTILHFSDKGVLERASRINGEAINSDV</sequence>
<organism evidence="1 2">
    <name type="scientific">Bacillus wiedmannii</name>
    <dbReference type="NCBI Taxonomy" id="1890302"/>
    <lineage>
        <taxon>Bacteria</taxon>
        <taxon>Bacillati</taxon>
        <taxon>Bacillota</taxon>
        <taxon>Bacilli</taxon>
        <taxon>Bacillales</taxon>
        <taxon>Bacillaceae</taxon>
        <taxon>Bacillus</taxon>
        <taxon>Bacillus cereus group</taxon>
    </lineage>
</organism>
<evidence type="ECO:0000313" key="1">
    <source>
        <dbReference type="EMBL" id="TKI84975.1"/>
    </source>
</evidence>
<dbReference type="SUPFAM" id="SSF69360">
    <property type="entry name" value="Cell wall binding repeat"/>
    <property type="match status" value="1"/>
</dbReference>
<gene>
    <name evidence="1" type="ORF">FC699_30995</name>
</gene>
<name>A0A4U3AAV8_9BACI</name>
<proteinExistence type="predicted"/>
<comment type="caution">
    <text evidence="1">The sequence shown here is derived from an EMBL/GenBank/DDBJ whole genome shotgun (WGS) entry which is preliminary data.</text>
</comment>
<feature type="non-terminal residue" evidence="1">
    <location>
        <position position="292"/>
    </location>
</feature>
<accession>A0A4U3AAV8</accession>
<dbReference type="Gene3D" id="2.10.270.10">
    <property type="entry name" value="Cholin Binding"/>
    <property type="match status" value="1"/>
</dbReference>
<dbReference type="Proteomes" id="UP000305222">
    <property type="component" value="Unassembled WGS sequence"/>
</dbReference>
<protein>
    <submittedName>
        <fullName evidence="1">Cell wall-binding protein</fullName>
    </submittedName>
</protein>
<reference evidence="1 2" key="1">
    <citation type="journal article" date="2019" name="Environ. Microbiol.">
        <title>An active ?-lactamase is a part of an orchestrated cell wall stress resistance network of Bacillus subtilis and related rhizosphere species.</title>
        <authorList>
            <person name="Bucher T."/>
            <person name="Keren-Paz A."/>
            <person name="Hausser J."/>
            <person name="Olender T."/>
            <person name="Cytryn E."/>
            <person name="Kolodkin-Gal I."/>
        </authorList>
    </citation>
    <scope>NUCLEOTIDE SEQUENCE [LARGE SCALE GENOMIC DNA]</scope>
    <source>
        <strain evidence="1 2">I5</strain>
    </source>
</reference>
<dbReference type="EMBL" id="SZON01002665">
    <property type="protein sequence ID" value="TKI84975.1"/>
    <property type="molecule type" value="Genomic_DNA"/>
</dbReference>
<evidence type="ECO:0000313" key="2">
    <source>
        <dbReference type="Proteomes" id="UP000305222"/>
    </source>
</evidence>